<dbReference type="GO" id="GO:0052716">
    <property type="term" value="F:hydroquinone:oxygen oxidoreductase activity"/>
    <property type="evidence" value="ECO:0007669"/>
    <property type="project" value="UniProtKB-EC"/>
</dbReference>
<sequence length="697" mass="77192">MVPLISSLVVPQSMASLEIFSIAPVCRKVGTCWTLCLARRTCYESNQRQSLLRVLPKDSWAQFHSGRSRCQLCQPLDHGCQRDRAWRDGGCTGCCQCNPGQVSQVNMTHLCKETLVTVVNGQLPGPAIEVTEGDSVAVLLVNKSPYNITIHWHGVKQWLNCWADGVPMITQRPILPNHNFTYRFNVVGQEGTLWWHAHVPFLRATVHGALIIRPRHGAVSYPFPKPDMEVPIIIGDWWQLDLPQVYRSMKNDSFDFFASGSTINGKLGDLFNCSGVPEVGYVLDVVPGKTYLLRVINAGLFSEFYLKIAAHKFTVVAADANYVSPYTTDVIAIAPGETVDALVVANATPGRYYMVALPNQAPLPDTQTPEFTTRGMVQYRVNHSSMTNGAAALRSRRGAKEEENDEGPSGDVALAPQMPDKHDTITSFYFHSNLTSLYHLTVPQQVDENLFLVLGLGSACRNGQQSCNIRGKNNESITVATMNSVSFQHPTANLPLLEAHYYHSGLIDVVQELPDGPPRAFNFTDKALIPFGPKELRLEPSSKATAMRRFQHGAVVDIVFQSSAILQGDSNPMHLHGHDMFLLAEGLGNYNAAKDVERYNLVNPPVKNTVLVPNLGWAAVRFVANNPGVWFVHCHYEFHLAMGMAAVFLVEDGPTVDTSLPPPPSNFETYRDRDENLLPDELCLQTKKSEAPMESTR</sequence>
<dbReference type="InterPro" id="IPR001117">
    <property type="entry name" value="Cu-oxidase_2nd"/>
</dbReference>
<comment type="subcellular location">
    <subcellularLocation>
        <location evidence="4">Secreted</location>
        <location evidence="4">Extracellular space</location>
        <location evidence="4">Apoplast</location>
    </subcellularLocation>
</comment>
<proteinExistence type="inferred from homology"/>
<evidence type="ECO:0000256" key="5">
    <source>
        <dbReference type="ARBA" id="ARBA00010609"/>
    </source>
</evidence>
<comment type="catalytic activity">
    <reaction evidence="1">
        <text>4 hydroquinone + O2 = 4 benzosemiquinone + 2 H2O</text>
        <dbReference type="Rhea" id="RHEA:11276"/>
        <dbReference type="ChEBI" id="CHEBI:15377"/>
        <dbReference type="ChEBI" id="CHEBI:15379"/>
        <dbReference type="ChEBI" id="CHEBI:17594"/>
        <dbReference type="ChEBI" id="CHEBI:17977"/>
        <dbReference type="EC" id="1.10.3.2"/>
    </reaction>
</comment>
<accession>A0A4U6TWE8</accession>
<keyword evidence="9" id="KW-0479">Metal-binding</keyword>
<comment type="function">
    <text evidence="3">Lignin degradation and detoxification of lignin-derived products.</text>
</comment>
<dbReference type="AlphaFoldDB" id="A0A4U6TWE8"/>
<dbReference type="InterPro" id="IPR008972">
    <property type="entry name" value="Cupredoxin"/>
</dbReference>
<evidence type="ECO:0000313" key="18">
    <source>
        <dbReference type="EMBL" id="TKW02087.1"/>
    </source>
</evidence>
<dbReference type="InterPro" id="IPR011707">
    <property type="entry name" value="Cu-oxidase-like_N"/>
</dbReference>
<evidence type="ECO:0000259" key="16">
    <source>
        <dbReference type="Pfam" id="PF07731"/>
    </source>
</evidence>
<dbReference type="InterPro" id="IPR033138">
    <property type="entry name" value="Cu_oxidase_CS"/>
</dbReference>
<dbReference type="GO" id="GO:0046274">
    <property type="term" value="P:lignin catabolic process"/>
    <property type="evidence" value="ECO:0007669"/>
    <property type="project" value="UniProtKB-KW"/>
</dbReference>
<dbReference type="EC" id="1.10.3.2" evidence="6"/>
<evidence type="ECO:0000256" key="10">
    <source>
        <dbReference type="ARBA" id="ARBA00022737"/>
    </source>
</evidence>
<dbReference type="Pfam" id="PF00394">
    <property type="entry name" value="Cu-oxidase"/>
    <property type="match status" value="1"/>
</dbReference>
<gene>
    <name evidence="18" type="ORF">SEVIR_8G221900v2</name>
</gene>
<feature type="region of interest" description="Disordered" evidence="14">
    <location>
        <begin position="388"/>
        <end position="416"/>
    </location>
</feature>
<feature type="domain" description="Plastocyanin-like" evidence="16">
    <location>
        <begin position="534"/>
        <end position="652"/>
    </location>
</feature>
<dbReference type="SMR" id="A0A4U6TWE8"/>
<dbReference type="Pfam" id="PF07732">
    <property type="entry name" value="Cu-oxidase_3"/>
    <property type="match status" value="1"/>
</dbReference>
<dbReference type="Gramene" id="TKW02087">
    <property type="protein sequence ID" value="TKW02087"/>
    <property type="gene ID" value="SEVIR_8G221900v2"/>
</dbReference>
<dbReference type="SUPFAM" id="SSF49503">
    <property type="entry name" value="Cupredoxins"/>
    <property type="match status" value="3"/>
</dbReference>
<comment type="similarity">
    <text evidence="5">Belongs to the multicopper oxidase family.</text>
</comment>
<evidence type="ECO:0000256" key="12">
    <source>
        <dbReference type="ARBA" id="ARBA00023008"/>
    </source>
</evidence>
<evidence type="ECO:0000256" key="11">
    <source>
        <dbReference type="ARBA" id="ARBA00023002"/>
    </source>
</evidence>
<evidence type="ECO:0000259" key="15">
    <source>
        <dbReference type="Pfam" id="PF00394"/>
    </source>
</evidence>
<keyword evidence="7" id="KW-0052">Apoplast</keyword>
<dbReference type="Proteomes" id="UP000298652">
    <property type="component" value="Chromosome 8"/>
</dbReference>
<feature type="domain" description="Plastocyanin-like" evidence="17">
    <location>
        <begin position="102"/>
        <end position="215"/>
    </location>
</feature>
<keyword evidence="19" id="KW-1185">Reference proteome</keyword>
<dbReference type="Gene3D" id="2.60.40.420">
    <property type="entry name" value="Cupredoxins - blue copper proteins"/>
    <property type="match status" value="3"/>
</dbReference>
<evidence type="ECO:0000259" key="17">
    <source>
        <dbReference type="Pfam" id="PF07732"/>
    </source>
</evidence>
<evidence type="ECO:0000256" key="14">
    <source>
        <dbReference type="SAM" id="MobiDB-lite"/>
    </source>
</evidence>
<dbReference type="InterPro" id="IPR002355">
    <property type="entry name" value="Cu_oxidase_Cu_BS"/>
</dbReference>
<dbReference type="PROSITE" id="PS00080">
    <property type="entry name" value="MULTICOPPER_OXIDASE2"/>
    <property type="match status" value="1"/>
</dbReference>
<evidence type="ECO:0000256" key="13">
    <source>
        <dbReference type="ARBA" id="ARBA00023185"/>
    </source>
</evidence>
<keyword evidence="13" id="KW-0439">Lignin degradation</keyword>
<evidence type="ECO:0000313" key="19">
    <source>
        <dbReference type="Proteomes" id="UP000298652"/>
    </source>
</evidence>
<keyword evidence="12" id="KW-0186">Copper</keyword>
<evidence type="ECO:0000256" key="2">
    <source>
        <dbReference type="ARBA" id="ARBA00001935"/>
    </source>
</evidence>
<dbReference type="InterPro" id="IPR034288">
    <property type="entry name" value="CuRO_1_LCC"/>
</dbReference>
<evidence type="ECO:0000256" key="6">
    <source>
        <dbReference type="ARBA" id="ARBA00012297"/>
    </source>
</evidence>
<keyword evidence="11" id="KW-0560">Oxidoreductase</keyword>
<dbReference type="CDD" id="cd13875">
    <property type="entry name" value="CuRO_2_LCC_plant"/>
    <property type="match status" value="1"/>
</dbReference>
<reference evidence="18" key="1">
    <citation type="submission" date="2019-03" db="EMBL/GenBank/DDBJ databases">
        <title>WGS assembly of Setaria viridis.</title>
        <authorList>
            <person name="Huang P."/>
            <person name="Jenkins J."/>
            <person name="Grimwood J."/>
            <person name="Barry K."/>
            <person name="Healey A."/>
            <person name="Mamidi S."/>
            <person name="Sreedasyam A."/>
            <person name="Shu S."/>
            <person name="Feldman M."/>
            <person name="Wu J."/>
            <person name="Yu Y."/>
            <person name="Chen C."/>
            <person name="Johnson J."/>
            <person name="Rokhsar D."/>
            <person name="Baxter I."/>
            <person name="Schmutz J."/>
            <person name="Brutnell T."/>
            <person name="Kellogg E."/>
        </authorList>
    </citation>
    <scope>NUCLEOTIDE SEQUENCE [LARGE SCALE GENOMIC DNA]</scope>
</reference>
<dbReference type="InterPro" id="IPR034285">
    <property type="entry name" value="CuRO_2_LCC"/>
</dbReference>
<dbReference type="GO" id="GO:0005507">
    <property type="term" value="F:copper ion binding"/>
    <property type="evidence" value="ECO:0007669"/>
    <property type="project" value="InterPro"/>
</dbReference>
<protein>
    <recommendedName>
        <fullName evidence="6">laccase</fullName>
        <ecNumber evidence="6">1.10.3.2</ecNumber>
    </recommendedName>
</protein>
<dbReference type="PANTHER" id="PTHR11709:SF512">
    <property type="entry name" value="LACCASE"/>
    <property type="match status" value="1"/>
</dbReference>
<keyword evidence="10" id="KW-0677">Repeat</keyword>
<evidence type="ECO:0000256" key="1">
    <source>
        <dbReference type="ARBA" id="ARBA00000349"/>
    </source>
</evidence>
<evidence type="ECO:0000256" key="8">
    <source>
        <dbReference type="ARBA" id="ARBA00022525"/>
    </source>
</evidence>
<keyword evidence="8" id="KW-0964">Secreted</keyword>
<dbReference type="PROSITE" id="PS00079">
    <property type="entry name" value="MULTICOPPER_OXIDASE1"/>
    <property type="match status" value="1"/>
</dbReference>
<dbReference type="InterPro" id="IPR045087">
    <property type="entry name" value="Cu-oxidase_fam"/>
</dbReference>
<name>A0A4U6TWE8_SETVI</name>
<feature type="domain" description="Plastocyanin-like" evidence="15">
    <location>
        <begin position="229"/>
        <end position="362"/>
    </location>
</feature>
<evidence type="ECO:0000256" key="9">
    <source>
        <dbReference type="ARBA" id="ARBA00022723"/>
    </source>
</evidence>
<evidence type="ECO:0000256" key="3">
    <source>
        <dbReference type="ARBA" id="ARBA00002075"/>
    </source>
</evidence>
<dbReference type="CDD" id="cd13849">
    <property type="entry name" value="CuRO_1_LCC_plant"/>
    <property type="match status" value="1"/>
</dbReference>
<organism evidence="18 19">
    <name type="scientific">Setaria viridis</name>
    <name type="common">Green bristlegrass</name>
    <name type="synonym">Setaria italica subsp. viridis</name>
    <dbReference type="NCBI Taxonomy" id="4556"/>
    <lineage>
        <taxon>Eukaryota</taxon>
        <taxon>Viridiplantae</taxon>
        <taxon>Streptophyta</taxon>
        <taxon>Embryophyta</taxon>
        <taxon>Tracheophyta</taxon>
        <taxon>Spermatophyta</taxon>
        <taxon>Magnoliopsida</taxon>
        <taxon>Liliopsida</taxon>
        <taxon>Poales</taxon>
        <taxon>Poaceae</taxon>
        <taxon>PACMAD clade</taxon>
        <taxon>Panicoideae</taxon>
        <taxon>Panicodae</taxon>
        <taxon>Paniceae</taxon>
        <taxon>Cenchrinae</taxon>
        <taxon>Setaria</taxon>
    </lineage>
</organism>
<comment type="cofactor">
    <cofactor evidence="2">
        <name>Cu cation</name>
        <dbReference type="ChEBI" id="CHEBI:23378"/>
    </cofactor>
</comment>
<evidence type="ECO:0000256" key="7">
    <source>
        <dbReference type="ARBA" id="ARBA00022523"/>
    </source>
</evidence>
<dbReference type="Pfam" id="PF07731">
    <property type="entry name" value="Cu-oxidase_2"/>
    <property type="match status" value="1"/>
</dbReference>
<evidence type="ECO:0000256" key="4">
    <source>
        <dbReference type="ARBA" id="ARBA00004271"/>
    </source>
</evidence>
<dbReference type="EMBL" id="CM016559">
    <property type="protein sequence ID" value="TKW02087.1"/>
    <property type="molecule type" value="Genomic_DNA"/>
</dbReference>
<dbReference type="PANTHER" id="PTHR11709">
    <property type="entry name" value="MULTI-COPPER OXIDASE"/>
    <property type="match status" value="1"/>
</dbReference>
<dbReference type="GO" id="GO:0048046">
    <property type="term" value="C:apoplast"/>
    <property type="evidence" value="ECO:0007669"/>
    <property type="project" value="UniProtKB-SubCell"/>
</dbReference>
<dbReference type="InterPro" id="IPR011706">
    <property type="entry name" value="Cu-oxidase_C"/>
</dbReference>